<name>A0ABR2RQ44_9ROSI</name>
<protein>
    <submittedName>
        <fullName evidence="2">Uncharacterized protein</fullName>
    </submittedName>
</protein>
<dbReference type="Proteomes" id="UP001396334">
    <property type="component" value="Unassembled WGS sequence"/>
</dbReference>
<feature type="compositionally biased region" description="Low complexity" evidence="1">
    <location>
        <begin position="242"/>
        <end position="253"/>
    </location>
</feature>
<organism evidence="2 3">
    <name type="scientific">Hibiscus sabdariffa</name>
    <name type="common">roselle</name>
    <dbReference type="NCBI Taxonomy" id="183260"/>
    <lineage>
        <taxon>Eukaryota</taxon>
        <taxon>Viridiplantae</taxon>
        <taxon>Streptophyta</taxon>
        <taxon>Embryophyta</taxon>
        <taxon>Tracheophyta</taxon>
        <taxon>Spermatophyta</taxon>
        <taxon>Magnoliopsida</taxon>
        <taxon>eudicotyledons</taxon>
        <taxon>Gunneridae</taxon>
        <taxon>Pentapetalae</taxon>
        <taxon>rosids</taxon>
        <taxon>malvids</taxon>
        <taxon>Malvales</taxon>
        <taxon>Malvaceae</taxon>
        <taxon>Malvoideae</taxon>
        <taxon>Hibiscus</taxon>
    </lineage>
</organism>
<comment type="caution">
    <text evidence="2">The sequence shown here is derived from an EMBL/GenBank/DDBJ whole genome shotgun (WGS) entry which is preliminary data.</text>
</comment>
<reference evidence="2 3" key="1">
    <citation type="journal article" date="2024" name="G3 (Bethesda)">
        <title>Genome assembly of Hibiscus sabdariffa L. provides insights into metabolisms of medicinal natural products.</title>
        <authorList>
            <person name="Kim T."/>
        </authorList>
    </citation>
    <scope>NUCLEOTIDE SEQUENCE [LARGE SCALE GENOMIC DNA]</scope>
    <source>
        <strain evidence="2">TK-2024</strain>
        <tissue evidence="2">Old leaves</tissue>
    </source>
</reference>
<keyword evidence="3" id="KW-1185">Reference proteome</keyword>
<feature type="region of interest" description="Disordered" evidence="1">
    <location>
        <begin position="377"/>
        <end position="400"/>
    </location>
</feature>
<feature type="region of interest" description="Disordered" evidence="1">
    <location>
        <begin position="238"/>
        <end position="258"/>
    </location>
</feature>
<evidence type="ECO:0000313" key="3">
    <source>
        <dbReference type="Proteomes" id="UP001396334"/>
    </source>
</evidence>
<feature type="compositionally biased region" description="Basic and acidic residues" evidence="1">
    <location>
        <begin position="36"/>
        <end position="45"/>
    </location>
</feature>
<gene>
    <name evidence="2" type="ORF">V6N11_006187</name>
</gene>
<evidence type="ECO:0000313" key="2">
    <source>
        <dbReference type="EMBL" id="KAK9015061.1"/>
    </source>
</evidence>
<sequence length="484" mass="52043">MNSDESGDFGNPRSLVVGLPSGRPPDSFSGATSLDRSNEKSEQHIQRICSETLLERAGFPLSADLQGQCKKLRGSGMQSPTGVAESMEVEDSGRNLDSSVEGLNGKVGSSPTDQTQMVVDGQGAIRMSYASVVGSATRATSENREDVGEWGCDPNKVEVLDDDCVIDRTGKFPTIEFSERVHKQIDSTMRNEACVGNRSKENRPMEDSTTIANVNVPSKDAARDSNLFGPWMIVENHRKRLSSGGPSSSRGPSKQTTENVVNRFAVLERESGEAVKEQRIESGGDMANEQGEEALERVDRNSTVVTTKIHKAVPKNAAYRTSNLEKKNKKNRQVFEKAVIIPMVEGQSVSMVEHTPQGGNKVHAAVSLFEKGHGRGGSDGIVLGKTRGGRKGTKDVSHPGLKVRKPPDTRTIARPVLNEWVDNMNMQMSNIAARSESTCGSTHALVNQDGALEPVVSGDASSEIRTIVPAAGLGIEGKGYVADQ</sequence>
<accession>A0ABR2RQ44</accession>
<feature type="region of interest" description="Disordered" evidence="1">
    <location>
        <begin position="1"/>
        <end position="45"/>
    </location>
</feature>
<proteinExistence type="predicted"/>
<dbReference type="EMBL" id="JBBPBN010000021">
    <property type="protein sequence ID" value="KAK9015061.1"/>
    <property type="molecule type" value="Genomic_DNA"/>
</dbReference>
<evidence type="ECO:0000256" key="1">
    <source>
        <dbReference type="SAM" id="MobiDB-lite"/>
    </source>
</evidence>